<dbReference type="InterPro" id="IPR051701">
    <property type="entry name" value="Mito_OM_Translocase_MSP1"/>
</dbReference>
<dbReference type="EMBL" id="CM007648">
    <property type="protein sequence ID" value="ONM26119.1"/>
    <property type="molecule type" value="Genomic_DNA"/>
</dbReference>
<evidence type="ECO:0000256" key="2">
    <source>
        <dbReference type="ARBA" id="ARBA00022840"/>
    </source>
</evidence>
<dbReference type="GO" id="GO:0005524">
    <property type="term" value="F:ATP binding"/>
    <property type="evidence" value="ECO:0007669"/>
    <property type="project" value="UniProtKB-KW"/>
</dbReference>
<evidence type="ECO:0000256" key="3">
    <source>
        <dbReference type="SAM" id="MobiDB-lite"/>
    </source>
</evidence>
<keyword evidence="1" id="KW-0547">Nucleotide-binding</keyword>
<dbReference type="PANTHER" id="PTHR45644:SF30">
    <property type="entry name" value="OS07G0672500 PROTEIN"/>
    <property type="match status" value="1"/>
</dbReference>
<keyword evidence="2" id="KW-0067">ATP-binding</keyword>
<protein>
    <submittedName>
        <fullName evidence="4">AAA-type ATPase family protein</fullName>
    </submittedName>
</protein>
<organism evidence="4">
    <name type="scientific">Zea mays</name>
    <name type="common">Maize</name>
    <dbReference type="NCBI Taxonomy" id="4577"/>
    <lineage>
        <taxon>Eukaryota</taxon>
        <taxon>Viridiplantae</taxon>
        <taxon>Streptophyta</taxon>
        <taxon>Embryophyta</taxon>
        <taxon>Tracheophyta</taxon>
        <taxon>Spermatophyta</taxon>
        <taxon>Magnoliopsida</taxon>
        <taxon>Liliopsida</taxon>
        <taxon>Poales</taxon>
        <taxon>Poaceae</taxon>
        <taxon>PACMAD clade</taxon>
        <taxon>Panicoideae</taxon>
        <taxon>Andropogonodae</taxon>
        <taxon>Andropogoneae</taxon>
        <taxon>Tripsacinae</taxon>
        <taxon>Zea</taxon>
    </lineage>
</organism>
<evidence type="ECO:0000313" key="4">
    <source>
        <dbReference type="EMBL" id="ONM26119.1"/>
    </source>
</evidence>
<dbReference type="PANTHER" id="PTHR45644">
    <property type="entry name" value="AAA ATPASE, PUTATIVE (AFU_ORTHOLOGUE AFUA_2G12920)-RELATED-RELATED"/>
    <property type="match status" value="1"/>
</dbReference>
<reference evidence="4" key="1">
    <citation type="submission" date="2015-12" db="EMBL/GenBank/DDBJ databases">
        <title>Update maize B73 reference genome by single molecule sequencing technologies.</title>
        <authorList>
            <consortium name="Maize Genome Sequencing Project"/>
            <person name="Ware D."/>
        </authorList>
    </citation>
    <scope>NUCLEOTIDE SEQUENCE [LARGE SCALE GENOMIC DNA]</scope>
    <source>
        <tissue evidence="4">Seedling</tissue>
    </source>
</reference>
<dbReference type="AlphaFoldDB" id="A0A1D6F455"/>
<accession>A0A1D6F455</accession>
<sequence>MVDTRRSSAAKRRGPSEDSSPSPPTTQADPTTAGLPVEPASPPPSSGSRSGKRAKVAVARAEDPGAPRGKAVDPAAVDVLDSSVANLQGVARPPAANVAASSAVSNSVGALGVFRLAAPTGFTFTVGSAYSAAFVVPGRRKRNQSVRAIPTGEGTLWKPRPAGGRAEAWGRLISQSSEYPSIPIYTTHFTIGNGGKCDLKLTETSPGPLICKLKHVKRGAALEIYMNKVVHVNGKALDKAAKVTLIGGDEVMFVSLGTHAYVSFPTTSYFLLCFSEIYFPYKEIVSSLCKTVGEQSYHPSEENMTFGRHQLLKDDLKKAAISASDISESFDNFPYYLSENTKNVLLSSSYVNLCCKESTKWTKDISSLCKRVLLSGPPGSEIYQELLVKALTKSFGAKLLVIDYSLLSGFSLGLDYIFVSGAAFKVKGIKTIQKRQDHLHNIDHCLLQAVLILLMVSSGDRVRYIGPIQSSGFMFEGQRAPDYGSQGEVRLTFAENGSSKVGVRFDKQIPGGIDLGGSCELDHGLFCSGMFLIMLNFYIFKSL</sequence>
<proteinExistence type="predicted"/>
<feature type="region of interest" description="Disordered" evidence="3">
    <location>
        <begin position="1"/>
        <end position="72"/>
    </location>
</feature>
<name>A0A1D6F455_MAIZE</name>
<gene>
    <name evidence="4" type="ORF">ZEAMMB73_Zm00001d007139</name>
</gene>
<dbReference type="ExpressionAtlas" id="A0A1D6F455">
    <property type="expression patterns" value="baseline and differential"/>
</dbReference>
<evidence type="ECO:0000256" key="1">
    <source>
        <dbReference type="ARBA" id="ARBA00022741"/>
    </source>
</evidence>